<evidence type="ECO:0000256" key="1">
    <source>
        <dbReference type="SAM" id="MobiDB-lite"/>
    </source>
</evidence>
<name>A0AA39TL60_9PEZI</name>
<dbReference type="AlphaFoldDB" id="A0AA39TL60"/>
<dbReference type="EMBL" id="JAULSU010000007">
    <property type="protein sequence ID" value="KAK0611374.1"/>
    <property type="molecule type" value="Genomic_DNA"/>
</dbReference>
<organism evidence="2 3">
    <name type="scientific">Immersiella caudata</name>
    <dbReference type="NCBI Taxonomy" id="314043"/>
    <lineage>
        <taxon>Eukaryota</taxon>
        <taxon>Fungi</taxon>
        <taxon>Dikarya</taxon>
        <taxon>Ascomycota</taxon>
        <taxon>Pezizomycotina</taxon>
        <taxon>Sordariomycetes</taxon>
        <taxon>Sordariomycetidae</taxon>
        <taxon>Sordariales</taxon>
        <taxon>Lasiosphaeriaceae</taxon>
        <taxon>Immersiella</taxon>
    </lineage>
</organism>
<evidence type="ECO:0000313" key="3">
    <source>
        <dbReference type="Proteomes" id="UP001175000"/>
    </source>
</evidence>
<reference evidence="2" key="1">
    <citation type="submission" date="2023-06" db="EMBL/GenBank/DDBJ databases">
        <title>Genome-scale phylogeny and comparative genomics of the fungal order Sordariales.</title>
        <authorList>
            <consortium name="Lawrence Berkeley National Laboratory"/>
            <person name="Hensen N."/>
            <person name="Bonometti L."/>
            <person name="Westerberg I."/>
            <person name="Brannstrom I.O."/>
            <person name="Guillou S."/>
            <person name="Cros-Aarteil S."/>
            <person name="Calhoun S."/>
            <person name="Haridas S."/>
            <person name="Kuo A."/>
            <person name="Mondo S."/>
            <person name="Pangilinan J."/>
            <person name="Riley R."/>
            <person name="Labutti K."/>
            <person name="Andreopoulos B."/>
            <person name="Lipzen A."/>
            <person name="Chen C."/>
            <person name="Yanf M."/>
            <person name="Daum C."/>
            <person name="Ng V."/>
            <person name="Clum A."/>
            <person name="Steindorff A."/>
            <person name="Ohm R."/>
            <person name="Martin F."/>
            <person name="Silar P."/>
            <person name="Natvig D."/>
            <person name="Lalanne C."/>
            <person name="Gautier V."/>
            <person name="Ament-Velasquez S.L."/>
            <person name="Kruys A."/>
            <person name="Hutchinson M.I."/>
            <person name="Powell A.J."/>
            <person name="Barry K."/>
            <person name="Miller A.N."/>
            <person name="Grigoriev I.V."/>
            <person name="Debuchy R."/>
            <person name="Gladieux P."/>
            <person name="Thoren M.H."/>
            <person name="Johannesson H."/>
        </authorList>
    </citation>
    <scope>NUCLEOTIDE SEQUENCE</scope>
    <source>
        <strain evidence="2">CBS 606.72</strain>
    </source>
</reference>
<accession>A0AA39TL60</accession>
<feature type="region of interest" description="Disordered" evidence="1">
    <location>
        <begin position="1"/>
        <end position="21"/>
    </location>
</feature>
<comment type="caution">
    <text evidence="2">The sequence shown here is derived from an EMBL/GenBank/DDBJ whole genome shotgun (WGS) entry which is preliminary data.</text>
</comment>
<sequence>MERSWNCPTSPSRPGSHSSAHTHTGLTLFKFRPSLPSAFAQTHYVMPKGREADWDRLCKTYDLEVSSHPSATLPKRLWDHFAPIHGGKLQTWPHTLHCHEFGGQLSMLQSYTRQLWRTVWFSDGVDALNESHEVTYAISFKLVVPTPPTNSRGR</sequence>
<keyword evidence="3" id="KW-1185">Reference proteome</keyword>
<evidence type="ECO:0000313" key="2">
    <source>
        <dbReference type="EMBL" id="KAK0611374.1"/>
    </source>
</evidence>
<proteinExistence type="predicted"/>
<dbReference type="Proteomes" id="UP001175000">
    <property type="component" value="Unassembled WGS sequence"/>
</dbReference>
<gene>
    <name evidence="2" type="ORF">B0T14DRAFT_530247</name>
</gene>
<protein>
    <submittedName>
        <fullName evidence="2">Uncharacterized protein</fullName>
    </submittedName>
</protein>